<gene>
    <name evidence="3" type="ORF">ACH5RR_038895</name>
</gene>
<dbReference type="Pfam" id="PF23598">
    <property type="entry name" value="LRR_14"/>
    <property type="match status" value="1"/>
</dbReference>
<feature type="domain" description="Disease resistance R13L4/SHOC-2-like LRR" evidence="2">
    <location>
        <begin position="85"/>
        <end position="191"/>
    </location>
</feature>
<dbReference type="AlphaFoldDB" id="A0ABD2Y1V3"/>
<evidence type="ECO:0000313" key="3">
    <source>
        <dbReference type="EMBL" id="KAL3499802.1"/>
    </source>
</evidence>
<proteinExistence type="predicted"/>
<sequence length="284" mass="31884">MHDVVRDIAIWIASKLEEGCGSVIKSQLGLTRIRNEHLLKSARRLSFMYNKIHTVPAEFVTECPLASTLLLQGNYLEYIPDTFLQAFRSLTVLDLSVCRIKSLPVSLNELVELRALILSKCVNLEELPPVEGLGKLQVLDCSGTIIKRLPEGMNGLTSLRELDLSQIRSSSTRIRVGDMAKLANLEILKMSRGTGQWVLNGKVGCQGRTPFEEMLLLERLIVWNIDFESIPCIAPPIDVALIHGIKKFNKFTIRFGAHFDSIYTLYSGSHVILKDHHFSGEWIG</sequence>
<dbReference type="PANTHER" id="PTHR47186:SF20">
    <property type="entry name" value="DISEASE RESISTANCE PROTEIN RPS5-LIKE"/>
    <property type="match status" value="1"/>
</dbReference>
<evidence type="ECO:0000313" key="4">
    <source>
        <dbReference type="Proteomes" id="UP001630127"/>
    </source>
</evidence>
<evidence type="ECO:0000259" key="2">
    <source>
        <dbReference type="Pfam" id="PF23598"/>
    </source>
</evidence>
<dbReference type="PANTHER" id="PTHR47186">
    <property type="entry name" value="LEUCINE-RICH REPEAT-CONTAINING PROTEIN 57"/>
    <property type="match status" value="1"/>
</dbReference>
<keyword evidence="4" id="KW-1185">Reference proteome</keyword>
<dbReference type="InterPro" id="IPR032675">
    <property type="entry name" value="LRR_dom_sf"/>
</dbReference>
<reference evidence="3 4" key="1">
    <citation type="submission" date="2024-11" db="EMBL/GenBank/DDBJ databases">
        <title>A near-complete genome assembly of Cinchona calisaya.</title>
        <authorList>
            <person name="Lian D.C."/>
            <person name="Zhao X.W."/>
            <person name="Wei L."/>
        </authorList>
    </citation>
    <scope>NUCLEOTIDE SEQUENCE [LARGE SCALE GENOMIC DNA]</scope>
    <source>
        <tissue evidence="3">Nenye</tissue>
    </source>
</reference>
<dbReference type="EMBL" id="JBJUIK010000016">
    <property type="protein sequence ID" value="KAL3499802.1"/>
    <property type="molecule type" value="Genomic_DNA"/>
</dbReference>
<dbReference type="SUPFAM" id="SSF52058">
    <property type="entry name" value="L domain-like"/>
    <property type="match status" value="1"/>
</dbReference>
<dbReference type="Proteomes" id="UP001630127">
    <property type="component" value="Unassembled WGS sequence"/>
</dbReference>
<dbReference type="Gene3D" id="3.80.10.10">
    <property type="entry name" value="Ribonuclease Inhibitor"/>
    <property type="match status" value="1"/>
</dbReference>
<keyword evidence="1" id="KW-0677">Repeat</keyword>
<organism evidence="3 4">
    <name type="scientific">Cinchona calisaya</name>
    <dbReference type="NCBI Taxonomy" id="153742"/>
    <lineage>
        <taxon>Eukaryota</taxon>
        <taxon>Viridiplantae</taxon>
        <taxon>Streptophyta</taxon>
        <taxon>Embryophyta</taxon>
        <taxon>Tracheophyta</taxon>
        <taxon>Spermatophyta</taxon>
        <taxon>Magnoliopsida</taxon>
        <taxon>eudicotyledons</taxon>
        <taxon>Gunneridae</taxon>
        <taxon>Pentapetalae</taxon>
        <taxon>asterids</taxon>
        <taxon>lamiids</taxon>
        <taxon>Gentianales</taxon>
        <taxon>Rubiaceae</taxon>
        <taxon>Cinchonoideae</taxon>
        <taxon>Cinchoneae</taxon>
        <taxon>Cinchona</taxon>
    </lineage>
</organism>
<name>A0ABD2Y1V3_9GENT</name>
<accession>A0ABD2Y1V3</accession>
<protein>
    <recommendedName>
        <fullName evidence="2">Disease resistance R13L4/SHOC-2-like LRR domain-containing protein</fullName>
    </recommendedName>
</protein>
<evidence type="ECO:0000256" key="1">
    <source>
        <dbReference type="ARBA" id="ARBA00022737"/>
    </source>
</evidence>
<comment type="caution">
    <text evidence="3">The sequence shown here is derived from an EMBL/GenBank/DDBJ whole genome shotgun (WGS) entry which is preliminary data.</text>
</comment>
<dbReference type="InterPro" id="IPR055414">
    <property type="entry name" value="LRR_R13L4/SHOC2-like"/>
</dbReference>